<dbReference type="InterPro" id="IPR011990">
    <property type="entry name" value="TPR-like_helical_dom_sf"/>
</dbReference>
<dbReference type="Pfam" id="PF01476">
    <property type="entry name" value="LysM"/>
    <property type="match status" value="1"/>
</dbReference>
<proteinExistence type="predicted"/>
<evidence type="ECO:0000313" key="5">
    <source>
        <dbReference type="Proteomes" id="UP000886845"/>
    </source>
</evidence>
<dbReference type="AlphaFoldDB" id="A0A9D1NNK2"/>
<dbReference type="Gene3D" id="1.10.287.1490">
    <property type="match status" value="1"/>
</dbReference>
<protein>
    <submittedName>
        <fullName evidence="4">LysM peptidoglycan-binding domain-containing protein</fullName>
    </submittedName>
</protein>
<dbReference type="PROSITE" id="PS51782">
    <property type="entry name" value="LYSM"/>
    <property type="match status" value="1"/>
</dbReference>
<reference evidence="4" key="2">
    <citation type="journal article" date="2021" name="PeerJ">
        <title>Extensive microbial diversity within the chicken gut microbiome revealed by metagenomics and culture.</title>
        <authorList>
            <person name="Gilroy R."/>
            <person name="Ravi A."/>
            <person name="Getino M."/>
            <person name="Pursley I."/>
            <person name="Horton D.L."/>
            <person name="Alikhan N.F."/>
            <person name="Baker D."/>
            <person name="Gharbi K."/>
            <person name="Hall N."/>
            <person name="Watson M."/>
            <person name="Adriaenssens E.M."/>
            <person name="Foster-Nyarko E."/>
            <person name="Jarju S."/>
            <person name="Secka A."/>
            <person name="Antonio M."/>
            <person name="Oren A."/>
            <person name="Chaudhuri R.R."/>
            <person name="La Ragione R."/>
            <person name="Hildebrand F."/>
            <person name="Pallen M.J."/>
        </authorList>
    </citation>
    <scope>NUCLEOTIDE SEQUENCE</scope>
    <source>
        <strain evidence="4">35461</strain>
    </source>
</reference>
<keyword evidence="2" id="KW-0732">Signal</keyword>
<evidence type="ECO:0000256" key="1">
    <source>
        <dbReference type="SAM" id="Coils"/>
    </source>
</evidence>
<accession>A0A9D1NNK2</accession>
<dbReference type="Proteomes" id="UP000886845">
    <property type="component" value="Unassembled WGS sequence"/>
</dbReference>
<feature type="coiled-coil region" evidence="1">
    <location>
        <begin position="129"/>
        <end position="184"/>
    </location>
</feature>
<dbReference type="InterPro" id="IPR036779">
    <property type="entry name" value="LysM_dom_sf"/>
</dbReference>
<evidence type="ECO:0000313" key="4">
    <source>
        <dbReference type="EMBL" id="HIV09423.1"/>
    </source>
</evidence>
<evidence type="ECO:0000259" key="3">
    <source>
        <dbReference type="PROSITE" id="PS51782"/>
    </source>
</evidence>
<dbReference type="SUPFAM" id="SSF48452">
    <property type="entry name" value="TPR-like"/>
    <property type="match status" value="1"/>
</dbReference>
<feature type="chain" id="PRO_5038844271" evidence="2">
    <location>
        <begin position="20"/>
        <end position="319"/>
    </location>
</feature>
<dbReference type="Gene3D" id="3.10.350.10">
    <property type="entry name" value="LysM domain"/>
    <property type="match status" value="1"/>
</dbReference>
<dbReference type="SMART" id="SM00257">
    <property type="entry name" value="LysM"/>
    <property type="match status" value="1"/>
</dbReference>
<evidence type="ECO:0000256" key="2">
    <source>
        <dbReference type="SAM" id="SignalP"/>
    </source>
</evidence>
<sequence length="319" mass="33796">MKRLSLLLCCAAACAFVGCGDDSPTEAESQERAKALFAQAAAAADNGDAQEAARLYREVLGLDGDNASAHLSLALIEDDAQGDYLEAVHHYQAYLALQPTAESRAMVEERLAAARGKLADQLAGGSEKARAAESERTRLAARVQALEAQVGEQEALLAEKDRTIKSLESQVATWRRTAEEMQTAESEAFRLAGQKAAEDAERAVQEADEAASDAGVTLGEIAAARAEAERMINEADGGVAARNAATRKAVEGVEDAPRLGASPVPGRDYVVRRGDTLSSIAREAYGSNAKWPVIREANRATVSPDGRIQPGQVLIIPEL</sequence>
<reference evidence="4" key="1">
    <citation type="submission" date="2020-10" db="EMBL/GenBank/DDBJ databases">
        <authorList>
            <person name="Gilroy R."/>
        </authorList>
    </citation>
    <scope>NUCLEOTIDE SEQUENCE</scope>
    <source>
        <strain evidence="4">35461</strain>
    </source>
</reference>
<dbReference type="InterPro" id="IPR052196">
    <property type="entry name" value="Bact_Kbp"/>
</dbReference>
<gene>
    <name evidence="4" type="ORF">IAC79_04845</name>
</gene>
<feature type="signal peptide" evidence="2">
    <location>
        <begin position="1"/>
        <end position="19"/>
    </location>
</feature>
<dbReference type="PANTHER" id="PTHR34700">
    <property type="entry name" value="POTASSIUM BINDING PROTEIN KBP"/>
    <property type="match status" value="1"/>
</dbReference>
<dbReference type="PROSITE" id="PS51257">
    <property type="entry name" value="PROKAR_LIPOPROTEIN"/>
    <property type="match status" value="1"/>
</dbReference>
<name>A0A9D1NNK2_9BACT</name>
<feature type="domain" description="LysM" evidence="3">
    <location>
        <begin position="267"/>
        <end position="316"/>
    </location>
</feature>
<dbReference type="SUPFAM" id="SSF54106">
    <property type="entry name" value="LysM domain"/>
    <property type="match status" value="1"/>
</dbReference>
<dbReference type="PANTHER" id="PTHR34700:SF4">
    <property type="entry name" value="PHAGE-LIKE ELEMENT PBSX PROTEIN XKDP"/>
    <property type="match status" value="1"/>
</dbReference>
<dbReference type="Gene3D" id="1.25.40.10">
    <property type="entry name" value="Tetratricopeptide repeat domain"/>
    <property type="match status" value="1"/>
</dbReference>
<dbReference type="CDD" id="cd00118">
    <property type="entry name" value="LysM"/>
    <property type="match status" value="1"/>
</dbReference>
<dbReference type="EMBL" id="DVOR01000156">
    <property type="protein sequence ID" value="HIV09423.1"/>
    <property type="molecule type" value="Genomic_DNA"/>
</dbReference>
<organism evidence="4 5">
    <name type="scientific">Candidatus Spyradenecus faecavium</name>
    <dbReference type="NCBI Taxonomy" id="2840947"/>
    <lineage>
        <taxon>Bacteria</taxon>
        <taxon>Pseudomonadati</taxon>
        <taxon>Lentisphaerota</taxon>
        <taxon>Lentisphaeria</taxon>
        <taxon>Lentisphaerales</taxon>
        <taxon>Lentisphaeraceae</taxon>
        <taxon>Lentisphaeraceae incertae sedis</taxon>
        <taxon>Candidatus Spyradenecus</taxon>
    </lineage>
</organism>
<dbReference type="InterPro" id="IPR018392">
    <property type="entry name" value="LysM"/>
</dbReference>
<keyword evidence="1" id="KW-0175">Coiled coil</keyword>
<comment type="caution">
    <text evidence="4">The sequence shown here is derived from an EMBL/GenBank/DDBJ whole genome shotgun (WGS) entry which is preliminary data.</text>
</comment>